<dbReference type="EMBL" id="JBGMDY010000007">
    <property type="protein sequence ID" value="KAL2328505.1"/>
    <property type="molecule type" value="Genomic_DNA"/>
</dbReference>
<dbReference type="Proteomes" id="UP001603857">
    <property type="component" value="Unassembled WGS sequence"/>
</dbReference>
<sequence length="110" mass="11828">MPLFLTSCCSTVAILASTAAARRCSSRRPPLLLAASATAPRVTCRRSSWRLPSLFMSSSSTSISVIPPFNLLLPPISQPMIDAAFFLHPPPHDFLPPLYTARLSSFIAAA</sequence>
<comment type="caution">
    <text evidence="2">The sequence shown here is derived from an EMBL/GenBank/DDBJ whole genome shotgun (WGS) entry which is preliminary data.</text>
</comment>
<protein>
    <recommendedName>
        <fullName evidence="4">Secreted protein</fullName>
    </recommendedName>
</protein>
<accession>A0ABD1M019</accession>
<evidence type="ECO:0000256" key="1">
    <source>
        <dbReference type="SAM" id="SignalP"/>
    </source>
</evidence>
<evidence type="ECO:0008006" key="4">
    <source>
        <dbReference type="Google" id="ProtNLM"/>
    </source>
</evidence>
<dbReference type="AlphaFoldDB" id="A0ABD1M019"/>
<evidence type="ECO:0000313" key="2">
    <source>
        <dbReference type="EMBL" id="KAL2328505.1"/>
    </source>
</evidence>
<reference evidence="2 3" key="1">
    <citation type="submission" date="2024-08" db="EMBL/GenBank/DDBJ databases">
        <title>Insights into the chromosomal genome structure of Flemingia macrophylla.</title>
        <authorList>
            <person name="Ding Y."/>
            <person name="Zhao Y."/>
            <person name="Bi W."/>
            <person name="Wu M."/>
            <person name="Zhao G."/>
            <person name="Gong Y."/>
            <person name="Li W."/>
            <person name="Zhang P."/>
        </authorList>
    </citation>
    <scope>NUCLEOTIDE SEQUENCE [LARGE SCALE GENOMIC DNA]</scope>
    <source>
        <strain evidence="2">DYQJB</strain>
        <tissue evidence="2">Leaf</tissue>
    </source>
</reference>
<name>A0ABD1M019_9FABA</name>
<feature type="chain" id="PRO_5044848993" description="Secreted protein" evidence="1">
    <location>
        <begin position="22"/>
        <end position="110"/>
    </location>
</feature>
<keyword evidence="3" id="KW-1185">Reference proteome</keyword>
<gene>
    <name evidence="2" type="ORF">Fmac_021932</name>
</gene>
<feature type="signal peptide" evidence="1">
    <location>
        <begin position="1"/>
        <end position="21"/>
    </location>
</feature>
<proteinExistence type="predicted"/>
<evidence type="ECO:0000313" key="3">
    <source>
        <dbReference type="Proteomes" id="UP001603857"/>
    </source>
</evidence>
<organism evidence="2 3">
    <name type="scientific">Flemingia macrophylla</name>
    <dbReference type="NCBI Taxonomy" id="520843"/>
    <lineage>
        <taxon>Eukaryota</taxon>
        <taxon>Viridiplantae</taxon>
        <taxon>Streptophyta</taxon>
        <taxon>Embryophyta</taxon>
        <taxon>Tracheophyta</taxon>
        <taxon>Spermatophyta</taxon>
        <taxon>Magnoliopsida</taxon>
        <taxon>eudicotyledons</taxon>
        <taxon>Gunneridae</taxon>
        <taxon>Pentapetalae</taxon>
        <taxon>rosids</taxon>
        <taxon>fabids</taxon>
        <taxon>Fabales</taxon>
        <taxon>Fabaceae</taxon>
        <taxon>Papilionoideae</taxon>
        <taxon>50 kb inversion clade</taxon>
        <taxon>NPAAA clade</taxon>
        <taxon>indigoferoid/millettioid clade</taxon>
        <taxon>Phaseoleae</taxon>
        <taxon>Flemingia</taxon>
    </lineage>
</organism>
<keyword evidence="1" id="KW-0732">Signal</keyword>